<sequence>MKLAQRVQTLEPSATIALSDQAKKLQAQGVDVVNLTAGEPDFPTPLAIKQAAIESIQSGQADSYTAAAGILPLRQALADKINQQYRTEVTAADVAITTGAKFALYLVSQVLLDPNDEVLIPVPYWVSYSEQVKLAGGVPVFVVPTSRDNKVSVADLKAHATEKTRALIINSPQNPSGSVYSKDELVQIGQWAVENGITLITDDIYRDLIYNQTEFHSLFEFAGKIREQTILISGFSKTYAMTGWRVGFIAGPGEFMQKISALLSQTTSNLTVSSQYAALAALSLPNSEIEKMRGDYEQRLNHFYPEFKALPGFSFPVKPQGAFYLFPDVTEALSLCQIETTAEFARRLLDEVHVAVVPGEAFGQPGSLRLSYAAASESLEKGVQRINKFMRVHTQEEK</sequence>
<comment type="similarity">
    <text evidence="2 6">Belongs to the class-I pyridoxal-phosphate-dependent aminotransferase family.</text>
</comment>
<dbReference type="EMBL" id="BFFP01000025">
    <property type="protein sequence ID" value="GBG95098.1"/>
    <property type="molecule type" value="Genomic_DNA"/>
</dbReference>
<dbReference type="EC" id="2.6.1.-" evidence="6"/>
<dbReference type="InterPro" id="IPR015424">
    <property type="entry name" value="PyrdxlP-dep_Trfase"/>
</dbReference>
<evidence type="ECO:0000256" key="6">
    <source>
        <dbReference type="RuleBase" id="RU000481"/>
    </source>
</evidence>
<keyword evidence="9" id="KW-1185">Reference proteome</keyword>
<dbReference type="Gene3D" id="3.40.640.10">
    <property type="entry name" value="Type I PLP-dependent aspartate aminotransferase-like (Major domain)"/>
    <property type="match status" value="1"/>
</dbReference>
<keyword evidence="5" id="KW-0663">Pyridoxal phosphate</keyword>
<dbReference type="InterPro" id="IPR015421">
    <property type="entry name" value="PyrdxlP-dep_Trfase_major"/>
</dbReference>
<dbReference type="InterPro" id="IPR050596">
    <property type="entry name" value="AspAT/PAT-like"/>
</dbReference>
<dbReference type="GO" id="GO:0008483">
    <property type="term" value="F:transaminase activity"/>
    <property type="evidence" value="ECO:0007669"/>
    <property type="project" value="UniProtKB-KW"/>
</dbReference>
<dbReference type="GO" id="GO:0006520">
    <property type="term" value="P:amino acid metabolic process"/>
    <property type="evidence" value="ECO:0007669"/>
    <property type="project" value="InterPro"/>
</dbReference>
<comment type="caution">
    <text evidence="8">The sequence shown here is derived from an EMBL/GenBank/DDBJ whole genome shotgun (WGS) entry which is preliminary data.</text>
</comment>
<dbReference type="GO" id="GO:0030170">
    <property type="term" value="F:pyridoxal phosphate binding"/>
    <property type="evidence" value="ECO:0007669"/>
    <property type="project" value="InterPro"/>
</dbReference>
<accession>A0A401IUB3</accession>
<evidence type="ECO:0000259" key="7">
    <source>
        <dbReference type="Pfam" id="PF00155"/>
    </source>
</evidence>
<keyword evidence="3 6" id="KW-0032">Aminotransferase</keyword>
<evidence type="ECO:0000256" key="2">
    <source>
        <dbReference type="ARBA" id="ARBA00007441"/>
    </source>
</evidence>
<evidence type="ECO:0000313" key="8">
    <source>
        <dbReference type="EMBL" id="GBG95098.1"/>
    </source>
</evidence>
<dbReference type="InterPro" id="IPR004838">
    <property type="entry name" value="NHTrfase_class1_PyrdxlP-BS"/>
</dbReference>
<dbReference type="InterPro" id="IPR004839">
    <property type="entry name" value="Aminotransferase_I/II_large"/>
</dbReference>
<dbReference type="PANTHER" id="PTHR46383">
    <property type="entry name" value="ASPARTATE AMINOTRANSFERASE"/>
    <property type="match status" value="1"/>
</dbReference>
<dbReference type="PANTHER" id="PTHR46383:SF1">
    <property type="entry name" value="ASPARTATE AMINOTRANSFERASE"/>
    <property type="match status" value="1"/>
</dbReference>
<dbReference type="Proteomes" id="UP000286848">
    <property type="component" value="Unassembled WGS sequence"/>
</dbReference>
<evidence type="ECO:0000256" key="5">
    <source>
        <dbReference type="ARBA" id="ARBA00022898"/>
    </source>
</evidence>
<dbReference type="Gene3D" id="3.90.1150.10">
    <property type="entry name" value="Aspartate Aminotransferase, domain 1"/>
    <property type="match status" value="1"/>
</dbReference>
<comment type="cofactor">
    <cofactor evidence="1 6">
        <name>pyridoxal 5'-phosphate</name>
        <dbReference type="ChEBI" id="CHEBI:597326"/>
    </cofactor>
</comment>
<dbReference type="OrthoDB" id="9802328at2"/>
<dbReference type="InterPro" id="IPR015422">
    <property type="entry name" value="PyrdxlP-dep_Trfase_small"/>
</dbReference>
<evidence type="ECO:0000256" key="1">
    <source>
        <dbReference type="ARBA" id="ARBA00001933"/>
    </source>
</evidence>
<keyword evidence="4 6" id="KW-0808">Transferase</keyword>
<dbReference type="Pfam" id="PF00155">
    <property type="entry name" value="Aminotran_1_2"/>
    <property type="match status" value="1"/>
</dbReference>
<gene>
    <name evidence="8" type="primary">aspC</name>
    <name evidence="8" type="ORF">LFYK43_15570</name>
</gene>
<organism evidence="8 9">
    <name type="scientific">Ligilactobacillus salitolerans</name>
    <dbReference type="NCBI Taxonomy" id="1808352"/>
    <lineage>
        <taxon>Bacteria</taxon>
        <taxon>Bacillati</taxon>
        <taxon>Bacillota</taxon>
        <taxon>Bacilli</taxon>
        <taxon>Lactobacillales</taxon>
        <taxon>Lactobacillaceae</taxon>
        <taxon>Ligilactobacillus</taxon>
    </lineage>
</organism>
<evidence type="ECO:0000313" key="9">
    <source>
        <dbReference type="Proteomes" id="UP000286848"/>
    </source>
</evidence>
<dbReference type="PRINTS" id="PR00753">
    <property type="entry name" value="ACCSYNTHASE"/>
</dbReference>
<dbReference type="RefSeq" id="WP_124977109.1">
    <property type="nucleotide sequence ID" value="NZ_BFFP01000025.1"/>
</dbReference>
<dbReference type="PROSITE" id="PS00105">
    <property type="entry name" value="AA_TRANSFER_CLASS_1"/>
    <property type="match status" value="1"/>
</dbReference>
<dbReference type="FunFam" id="3.40.640.10:FF:000033">
    <property type="entry name" value="Aspartate aminotransferase"/>
    <property type="match status" value="1"/>
</dbReference>
<feature type="domain" description="Aminotransferase class I/classII large" evidence="7">
    <location>
        <begin position="31"/>
        <end position="386"/>
    </location>
</feature>
<dbReference type="CDD" id="cd00609">
    <property type="entry name" value="AAT_like"/>
    <property type="match status" value="1"/>
</dbReference>
<dbReference type="SUPFAM" id="SSF53383">
    <property type="entry name" value="PLP-dependent transferases"/>
    <property type="match status" value="1"/>
</dbReference>
<reference evidence="8 9" key="1">
    <citation type="journal article" date="2019" name="Int. J. Syst. Evol. Microbiol.">
        <title>Lactobacillus salitolerans sp. nov., a novel lactic acid bacterium isolated from spent mushroom substrates.</title>
        <authorList>
            <person name="Tohno M."/>
            <person name="Tanizawa Y."/>
            <person name="Kojima Y."/>
            <person name="Sakamoto M."/>
            <person name="Nakamura Y."/>
            <person name="Ohkuma M."/>
            <person name="Kobayashi H."/>
        </authorList>
    </citation>
    <scope>NUCLEOTIDE SEQUENCE [LARGE SCALE GENOMIC DNA]</scope>
    <source>
        <strain evidence="8 9">YK43</strain>
    </source>
</reference>
<proteinExistence type="inferred from homology"/>
<evidence type="ECO:0000256" key="4">
    <source>
        <dbReference type="ARBA" id="ARBA00022679"/>
    </source>
</evidence>
<dbReference type="AlphaFoldDB" id="A0A401IUB3"/>
<protein>
    <recommendedName>
        <fullName evidence="6">Aminotransferase</fullName>
        <ecNumber evidence="6">2.6.1.-</ecNumber>
    </recommendedName>
</protein>
<name>A0A401IUB3_9LACO</name>
<evidence type="ECO:0000256" key="3">
    <source>
        <dbReference type="ARBA" id="ARBA00022576"/>
    </source>
</evidence>